<dbReference type="PROSITE" id="PS00356">
    <property type="entry name" value="HTH_LACI_1"/>
    <property type="match status" value="1"/>
</dbReference>
<evidence type="ECO:0000256" key="2">
    <source>
        <dbReference type="ARBA" id="ARBA00023125"/>
    </source>
</evidence>
<evidence type="ECO:0000313" key="6">
    <source>
        <dbReference type="EMBL" id="MQM27592.1"/>
    </source>
</evidence>
<dbReference type="Proteomes" id="UP000477750">
    <property type="component" value="Unassembled WGS sequence"/>
</dbReference>
<dbReference type="InterPro" id="IPR000843">
    <property type="entry name" value="HTH_LacI"/>
</dbReference>
<evidence type="ECO:0000259" key="5">
    <source>
        <dbReference type="PROSITE" id="PS50932"/>
    </source>
</evidence>
<evidence type="ECO:0000256" key="3">
    <source>
        <dbReference type="ARBA" id="ARBA00023163"/>
    </source>
</evidence>
<dbReference type="Gene3D" id="1.10.260.40">
    <property type="entry name" value="lambda repressor-like DNA-binding domains"/>
    <property type="match status" value="1"/>
</dbReference>
<dbReference type="Pfam" id="PF13377">
    <property type="entry name" value="Peripla_BP_3"/>
    <property type="match status" value="1"/>
</dbReference>
<feature type="compositionally biased region" description="Basic and acidic residues" evidence="4">
    <location>
        <begin position="334"/>
        <end position="343"/>
    </location>
</feature>
<dbReference type="Gene3D" id="3.40.50.2300">
    <property type="match status" value="2"/>
</dbReference>
<dbReference type="GO" id="GO:0000976">
    <property type="term" value="F:transcription cis-regulatory region binding"/>
    <property type="evidence" value="ECO:0007669"/>
    <property type="project" value="TreeGrafter"/>
</dbReference>
<name>A0A6L5GD19_9ACTN</name>
<sequence length="343" mass="36822">MTDVARLAGVSQKTVSRVVNNERYVSDEVREKVLRAARELGFRPNTAARALITGRFGRIGVVALGTALYGPASLQVAIERATRAAGISVMVANTLEGQPDSIGDAVDWLLRQGVDAIILSDPVDEGVELRVDPNVPVYSFGRSIPPAENLLPGDFNADATRAVVEHLLDLGHERVWHVAGPATWFAARERVDGWRAAHEDRGIEPPPPVEGDWTPASGYEAGRRLLREPDVTAVACANDDMALGLIRAFTEAGLRVPERVSVTGFDDTPAAAYLDPPLTTVRQQFDADAVRGLGVLLRRLGAPAGTAEPVPAAAPQANRRLVVRRSTAPPPNRLNEEPGKDAR</sequence>
<dbReference type="Pfam" id="PF00356">
    <property type="entry name" value="LacI"/>
    <property type="match status" value="1"/>
</dbReference>
<dbReference type="InterPro" id="IPR010982">
    <property type="entry name" value="Lambda_DNA-bd_dom_sf"/>
</dbReference>
<dbReference type="AlphaFoldDB" id="A0A6L5GD19"/>
<dbReference type="CDD" id="cd01574">
    <property type="entry name" value="PBP1_LacI"/>
    <property type="match status" value="1"/>
</dbReference>
<evidence type="ECO:0000256" key="1">
    <source>
        <dbReference type="ARBA" id="ARBA00023015"/>
    </source>
</evidence>
<reference evidence="6 7" key="1">
    <citation type="submission" date="2019-10" db="EMBL/GenBank/DDBJ databases">
        <title>Glycomyces albidus sp. nov., a novel actinomycete isolated from rhizosphere soil of wheat (Triticum aestivum L.).</title>
        <authorList>
            <person name="Qian L."/>
        </authorList>
    </citation>
    <scope>NUCLEOTIDE SEQUENCE [LARGE SCALE GENOMIC DNA]</scope>
    <source>
        <strain evidence="6 7">NEAU-7082</strain>
    </source>
</reference>
<evidence type="ECO:0000313" key="7">
    <source>
        <dbReference type="Proteomes" id="UP000477750"/>
    </source>
</evidence>
<dbReference type="SUPFAM" id="SSF53822">
    <property type="entry name" value="Periplasmic binding protein-like I"/>
    <property type="match status" value="1"/>
</dbReference>
<keyword evidence="3" id="KW-0804">Transcription</keyword>
<protein>
    <submittedName>
        <fullName evidence="6">LacI family DNA-binding transcriptional regulator</fullName>
    </submittedName>
</protein>
<dbReference type="CDD" id="cd01392">
    <property type="entry name" value="HTH_LacI"/>
    <property type="match status" value="1"/>
</dbReference>
<organism evidence="6 7">
    <name type="scientific">Glycomyces albidus</name>
    <dbReference type="NCBI Taxonomy" id="2656774"/>
    <lineage>
        <taxon>Bacteria</taxon>
        <taxon>Bacillati</taxon>
        <taxon>Actinomycetota</taxon>
        <taxon>Actinomycetes</taxon>
        <taxon>Glycomycetales</taxon>
        <taxon>Glycomycetaceae</taxon>
        <taxon>Glycomyces</taxon>
    </lineage>
</organism>
<gene>
    <name evidence="6" type="ORF">GFD30_18755</name>
</gene>
<keyword evidence="2 6" id="KW-0238">DNA-binding</keyword>
<feature type="domain" description="HTH lacI-type" evidence="5">
    <location>
        <begin position="1"/>
        <end position="53"/>
    </location>
</feature>
<dbReference type="InterPro" id="IPR046335">
    <property type="entry name" value="LacI/GalR-like_sensor"/>
</dbReference>
<feature type="region of interest" description="Disordered" evidence="4">
    <location>
        <begin position="305"/>
        <end position="343"/>
    </location>
</feature>
<dbReference type="PANTHER" id="PTHR30146:SF109">
    <property type="entry name" value="HTH-TYPE TRANSCRIPTIONAL REGULATOR GALS"/>
    <property type="match status" value="1"/>
</dbReference>
<dbReference type="SUPFAM" id="SSF47413">
    <property type="entry name" value="lambda repressor-like DNA-binding domains"/>
    <property type="match status" value="1"/>
</dbReference>
<dbReference type="SMART" id="SM00354">
    <property type="entry name" value="HTH_LACI"/>
    <property type="match status" value="1"/>
</dbReference>
<proteinExistence type="predicted"/>
<dbReference type="GO" id="GO:0003700">
    <property type="term" value="F:DNA-binding transcription factor activity"/>
    <property type="evidence" value="ECO:0007669"/>
    <property type="project" value="TreeGrafter"/>
</dbReference>
<keyword evidence="1" id="KW-0805">Transcription regulation</keyword>
<evidence type="ECO:0000256" key="4">
    <source>
        <dbReference type="SAM" id="MobiDB-lite"/>
    </source>
</evidence>
<accession>A0A6L5GD19</accession>
<dbReference type="PANTHER" id="PTHR30146">
    <property type="entry name" value="LACI-RELATED TRANSCRIPTIONAL REPRESSOR"/>
    <property type="match status" value="1"/>
</dbReference>
<dbReference type="EMBL" id="WIAO01000026">
    <property type="protein sequence ID" value="MQM27592.1"/>
    <property type="molecule type" value="Genomic_DNA"/>
</dbReference>
<keyword evidence="7" id="KW-1185">Reference proteome</keyword>
<dbReference type="PROSITE" id="PS50932">
    <property type="entry name" value="HTH_LACI_2"/>
    <property type="match status" value="1"/>
</dbReference>
<comment type="caution">
    <text evidence="6">The sequence shown here is derived from an EMBL/GenBank/DDBJ whole genome shotgun (WGS) entry which is preliminary data.</text>
</comment>
<dbReference type="InterPro" id="IPR028082">
    <property type="entry name" value="Peripla_BP_I"/>
</dbReference>